<evidence type="ECO:0000313" key="3">
    <source>
        <dbReference type="Proteomes" id="UP001307849"/>
    </source>
</evidence>
<feature type="compositionally biased region" description="Polar residues" evidence="1">
    <location>
        <begin position="42"/>
        <end position="60"/>
    </location>
</feature>
<reference evidence="2 3" key="1">
    <citation type="submission" date="2019-10" db="EMBL/GenBank/DDBJ databases">
        <authorList>
            <person name="Palmer J.M."/>
        </authorList>
    </citation>
    <scope>NUCLEOTIDE SEQUENCE [LARGE SCALE GENOMIC DNA]</scope>
    <source>
        <strain evidence="2 3">TWF506</strain>
    </source>
</reference>
<feature type="region of interest" description="Disordered" evidence="1">
    <location>
        <begin position="1"/>
        <end position="82"/>
    </location>
</feature>
<dbReference type="Proteomes" id="UP001307849">
    <property type="component" value="Unassembled WGS sequence"/>
</dbReference>
<feature type="compositionally biased region" description="Polar residues" evidence="1">
    <location>
        <begin position="25"/>
        <end position="34"/>
    </location>
</feature>
<keyword evidence="3" id="KW-1185">Reference proteome</keyword>
<evidence type="ECO:0000313" key="2">
    <source>
        <dbReference type="EMBL" id="KAK6498242.1"/>
    </source>
</evidence>
<feature type="compositionally biased region" description="Pro residues" evidence="1">
    <location>
        <begin position="1"/>
        <end position="22"/>
    </location>
</feature>
<dbReference type="AlphaFoldDB" id="A0AAN8MX00"/>
<organism evidence="2 3">
    <name type="scientific">Arthrobotrys conoides</name>
    <dbReference type="NCBI Taxonomy" id="74498"/>
    <lineage>
        <taxon>Eukaryota</taxon>
        <taxon>Fungi</taxon>
        <taxon>Dikarya</taxon>
        <taxon>Ascomycota</taxon>
        <taxon>Pezizomycotina</taxon>
        <taxon>Orbiliomycetes</taxon>
        <taxon>Orbiliales</taxon>
        <taxon>Orbiliaceae</taxon>
        <taxon>Arthrobotrys</taxon>
    </lineage>
</organism>
<accession>A0AAN8MX00</accession>
<sequence length="199" mass="20916">MTGRTPPPPRPPSLPSNHPSPTPSFAQLPTSFTSLPPALMPDSTTASPLHSSSRQATPSISIHEASDSEDGHDTDDDTITGLLTGNGFMDYVMTPSRSPSSQSTDRLSVPPFIRSVGAPSPSPSLFPMNTGSLGGSSDGEGTIRAASSVGGGYDEDDAAVGGVKRLIRYKKAMIWKLEEDIKCLEKVCEMAMRVDRGGV</sequence>
<comment type="caution">
    <text evidence="2">The sequence shown here is derived from an EMBL/GenBank/DDBJ whole genome shotgun (WGS) entry which is preliminary data.</text>
</comment>
<proteinExistence type="predicted"/>
<name>A0AAN8MX00_9PEZI</name>
<gene>
    <name evidence="2" type="ORF">TWF506_004481</name>
</gene>
<protein>
    <submittedName>
        <fullName evidence="2">Uncharacterized protein</fullName>
    </submittedName>
</protein>
<evidence type="ECO:0000256" key="1">
    <source>
        <dbReference type="SAM" id="MobiDB-lite"/>
    </source>
</evidence>
<dbReference type="EMBL" id="JAVHJM010000014">
    <property type="protein sequence ID" value="KAK6498242.1"/>
    <property type="molecule type" value="Genomic_DNA"/>
</dbReference>